<evidence type="ECO:0000313" key="2">
    <source>
        <dbReference type="EMBL" id="GAI97211.1"/>
    </source>
</evidence>
<comment type="caution">
    <text evidence="2">The sequence shown here is derived from an EMBL/GenBank/DDBJ whole genome shotgun (WGS) entry which is preliminary data.</text>
</comment>
<dbReference type="GO" id="GO:0000155">
    <property type="term" value="F:phosphorelay sensor kinase activity"/>
    <property type="evidence" value="ECO:0007669"/>
    <property type="project" value="InterPro"/>
</dbReference>
<evidence type="ECO:0000259" key="1">
    <source>
        <dbReference type="Pfam" id="PF00512"/>
    </source>
</evidence>
<dbReference type="Gene3D" id="1.10.287.130">
    <property type="match status" value="1"/>
</dbReference>
<feature type="domain" description="Signal transduction histidine kinase dimerisation/phosphoacceptor" evidence="1">
    <location>
        <begin position="1"/>
        <end position="49"/>
    </location>
</feature>
<dbReference type="CDD" id="cd00082">
    <property type="entry name" value="HisKA"/>
    <property type="match status" value="1"/>
</dbReference>
<sequence>PMNAILGFSELLKNQGLAETDRNEYINIISTKGNDLMTIISDLIDISRRPEI</sequence>
<name>X1U0S6_9ZZZZ</name>
<gene>
    <name evidence="2" type="ORF">S12H4_35237</name>
</gene>
<reference evidence="2" key="1">
    <citation type="journal article" date="2014" name="Front. Microbiol.">
        <title>High frequency of phylogenetically diverse reductive dehalogenase-homologous genes in deep subseafloor sedimentary metagenomes.</title>
        <authorList>
            <person name="Kawai M."/>
            <person name="Futagami T."/>
            <person name="Toyoda A."/>
            <person name="Takaki Y."/>
            <person name="Nishi S."/>
            <person name="Hori S."/>
            <person name="Arai W."/>
            <person name="Tsubouchi T."/>
            <person name="Morono Y."/>
            <person name="Uchiyama I."/>
            <person name="Ito T."/>
            <person name="Fujiyama A."/>
            <person name="Inagaki F."/>
            <person name="Takami H."/>
        </authorList>
    </citation>
    <scope>NUCLEOTIDE SEQUENCE</scope>
    <source>
        <strain evidence="2">Expedition CK06-06</strain>
    </source>
</reference>
<organism evidence="2">
    <name type="scientific">marine sediment metagenome</name>
    <dbReference type="NCBI Taxonomy" id="412755"/>
    <lineage>
        <taxon>unclassified sequences</taxon>
        <taxon>metagenomes</taxon>
        <taxon>ecological metagenomes</taxon>
    </lineage>
</organism>
<dbReference type="AlphaFoldDB" id="X1U0S6"/>
<dbReference type="EMBL" id="BARW01020915">
    <property type="protein sequence ID" value="GAI97211.1"/>
    <property type="molecule type" value="Genomic_DNA"/>
</dbReference>
<feature type="non-terminal residue" evidence="2">
    <location>
        <position position="1"/>
    </location>
</feature>
<protein>
    <recommendedName>
        <fullName evidence="1">Signal transduction histidine kinase dimerisation/phosphoacceptor domain-containing protein</fullName>
    </recommendedName>
</protein>
<accession>X1U0S6</accession>
<dbReference type="SUPFAM" id="SSF47384">
    <property type="entry name" value="Homodimeric domain of signal transducing histidine kinase"/>
    <property type="match status" value="1"/>
</dbReference>
<dbReference type="InterPro" id="IPR036097">
    <property type="entry name" value="HisK_dim/P_sf"/>
</dbReference>
<dbReference type="InterPro" id="IPR003661">
    <property type="entry name" value="HisK_dim/P_dom"/>
</dbReference>
<proteinExistence type="predicted"/>
<dbReference type="Pfam" id="PF00512">
    <property type="entry name" value="HisKA"/>
    <property type="match status" value="1"/>
</dbReference>